<evidence type="ECO:0000313" key="5">
    <source>
        <dbReference type="Proteomes" id="UP000243723"/>
    </source>
</evidence>
<accession>A0A2P7ZEA8</accession>
<dbReference type="Gene3D" id="3.30.420.150">
    <property type="entry name" value="Exopolyphosphatase. Domain 2"/>
    <property type="match status" value="1"/>
</dbReference>
<evidence type="ECO:0000259" key="2">
    <source>
        <dbReference type="Pfam" id="PF02541"/>
    </source>
</evidence>
<dbReference type="AlphaFoldDB" id="A0A2P7ZEA8"/>
<protein>
    <submittedName>
        <fullName evidence="4">Retrograde regulation protein 2</fullName>
    </submittedName>
</protein>
<sequence>MPSTSTINTAHSPANKPGSTPATEDKKPNAQDQQILSSPPFTSKKLTRPSNGIRLSLTSLAPPQTRTLPTLHQSRIPISLYDAQFPSGSSTRQPIPTSTIKLITTHLLRFRSLCDSYSVPEGNITVLATEATRTAPNAAELIEQIKDATGWDVLLLPKEEEGRVGAFGVVSSLGAVEGVVMDLGGGSTQLSLVGRGEGGQVVFGEKGAVSLPFGAAALMRRLGEEGEEVLGREVTGRVGEAVKELGLLEGLGRKQGGMTLYLSGGGFRGWGYLLMNAHEVQPYPVPIINGFRVGREKFVDAVGVQRLVQEATEETEDEEGKEKKKASGLFRISQRRASQVPAVAFLIKALADSIPEIKEVRFCQGGVREGYLFSSLPPDVQSQSPLVVATQPFARSDAQSLARMLNDSMPEGVVDRILTKEIIQAFANVLYFHGNQVKDSRTSSALRFTTTGELASTHGLSHEERSILSLLLCERWGGKKDLPGTDEDFYERLSKLADEGTRWWCRYLGKVAALYGAVWPAGYTYTKEADLRLTSHFDEAGKKRAKILVSVKVSSASGEPIKDFRIMYEDELEGVEKVGKKKHWIGGKEGFGHKVDVELEELHTE</sequence>
<reference evidence="4 5" key="1">
    <citation type="submission" date="2017-05" db="EMBL/GenBank/DDBJ databases">
        <title>Draft genome sequence of Elsinoe australis.</title>
        <authorList>
            <person name="Cheng Q."/>
        </authorList>
    </citation>
    <scope>NUCLEOTIDE SEQUENCE [LARGE SCALE GENOMIC DNA]</scope>
    <source>
        <strain evidence="4 5">NL1</strain>
    </source>
</reference>
<evidence type="ECO:0000256" key="1">
    <source>
        <dbReference type="SAM" id="MobiDB-lite"/>
    </source>
</evidence>
<dbReference type="InterPro" id="IPR003695">
    <property type="entry name" value="Ppx_GppA_N"/>
</dbReference>
<dbReference type="InterPro" id="IPR050273">
    <property type="entry name" value="GppA/Ppx_hydrolase"/>
</dbReference>
<dbReference type="FunFam" id="3.30.420.40:FF:000191">
    <property type="entry name" value="Retrograde regulation protein 2"/>
    <property type="match status" value="1"/>
</dbReference>
<comment type="caution">
    <text evidence="4">The sequence shown here is derived from an EMBL/GenBank/DDBJ whole genome shotgun (WGS) entry which is preliminary data.</text>
</comment>
<dbReference type="PANTHER" id="PTHR30005">
    <property type="entry name" value="EXOPOLYPHOSPHATASE"/>
    <property type="match status" value="1"/>
</dbReference>
<dbReference type="InterPro" id="IPR043129">
    <property type="entry name" value="ATPase_NBD"/>
</dbReference>
<feature type="domain" description="Ppx/GppA phosphatase N-terminal" evidence="2">
    <location>
        <begin position="88"/>
        <end position="377"/>
    </location>
</feature>
<dbReference type="PROSITE" id="PS00329">
    <property type="entry name" value="HSP70_2"/>
    <property type="match status" value="1"/>
</dbReference>
<organism evidence="4 5">
    <name type="scientific">Elsinoe australis</name>
    <dbReference type="NCBI Taxonomy" id="40998"/>
    <lineage>
        <taxon>Eukaryota</taxon>
        <taxon>Fungi</taxon>
        <taxon>Dikarya</taxon>
        <taxon>Ascomycota</taxon>
        <taxon>Pezizomycotina</taxon>
        <taxon>Dothideomycetes</taxon>
        <taxon>Dothideomycetidae</taxon>
        <taxon>Myriangiales</taxon>
        <taxon>Elsinoaceae</taxon>
        <taxon>Elsinoe</taxon>
    </lineage>
</organism>
<dbReference type="InterPro" id="IPR018181">
    <property type="entry name" value="Heat_shock_70_CS"/>
</dbReference>
<gene>
    <name evidence="4" type="ORF">B9Z65_5518</name>
</gene>
<dbReference type="InterPro" id="IPR057512">
    <property type="entry name" value="RTG2_C"/>
</dbReference>
<dbReference type="SUPFAM" id="SSF53067">
    <property type="entry name" value="Actin-like ATPase domain"/>
    <property type="match status" value="2"/>
</dbReference>
<feature type="compositionally biased region" description="Polar residues" evidence="1">
    <location>
        <begin position="30"/>
        <end position="41"/>
    </location>
</feature>
<keyword evidence="5" id="KW-1185">Reference proteome</keyword>
<dbReference type="Gene3D" id="3.30.420.40">
    <property type="match status" value="1"/>
</dbReference>
<dbReference type="OrthoDB" id="2014654at2759"/>
<evidence type="ECO:0000259" key="3">
    <source>
        <dbReference type="Pfam" id="PF23566"/>
    </source>
</evidence>
<dbReference type="STRING" id="40998.A0A2P7ZEA8"/>
<feature type="domain" description="RTG2 C-terminal" evidence="3">
    <location>
        <begin position="384"/>
        <end position="601"/>
    </location>
</feature>
<dbReference type="Pfam" id="PF02541">
    <property type="entry name" value="Ppx-GppA"/>
    <property type="match status" value="1"/>
</dbReference>
<feature type="compositionally biased region" description="Polar residues" evidence="1">
    <location>
        <begin position="1"/>
        <end position="22"/>
    </location>
</feature>
<proteinExistence type="predicted"/>
<dbReference type="PANTHER" id="PTHR30005:SF0">
    <property type="entry name" value="RETROGRADE REGULATION PROTEIN 2"/>
    <property type="match status" value="1"/>
</dbReference>
<name>A0A2P7ZEA8_9PEZI</name>
<evidence type="ECO:0000313" key="4">
    <source>
        <dbReference type="EMBL" id="PSK46550.1"/>
    </source>
</evidence>
<feature type="region of interest" description="Disordered" evidence="1">
    <location>
        <begin position="1"/>
        <end position="49"/>
    </location>
</feature>
<dbReference type="Proteomes" id="UP000243723">
    <property type="component" value="Unassembled WGS sequence"/>
</dbReference>
<dbReference type="EMBL" id="NHZQ01000236">
    <property type="protein sequence ID" value="PSK46550.1"/>
    <property type="molecule type" value="Genomic_DNA"/>
</dbReference>
<dbReference type="GO" id="GO:0006357">
    <property type="term" value="P:regulation of transcription by RNA polymerase II"/>
    <property type="evidence" value="ECO:0007669"/>
    <property type="project" value="TreeGrafter"/>
</dbReference>
<dbReference type="Pfam" id="PF23566">
    <property type="entry name" value="RTG2_C"/>
    <property type="match status" value="1"/>
</dbReference>